<reference evidence="4" key="1">
    <citation type="submission" date="2017-09" db="EMBL/GenBank/DDBJ databases">
        <authorList>
            <person name="Varghese N."/>
            <person name="Submissions S."/>
        </authorList>
    </citation>
    <scope>NUCLEOTIDE SEQUENCE [LARGE SCALE GENOMIC DNA]</scope>
    <source>
        <strain evidence="4">DSM 29961</strain>
    </source>
</reference>
<dbReference type="PROSITE" id="PS51257">
    <property type="entry name" value="PROKAR_LIPOPROTEIN"/>
    <property type="match status" value="1"/>
</dbReference>
<dbReference type="RefSeq" id="WP_097131495.1">
    <property type="nucleotide sequence ID" value="NZ_OCNH01000008.1"/>
</dbReference>
<evidence type="ECO:0000313" key="4">
    <source>
        <dbReference type="Proteomes" id="UP000219452"/>
    </source>
</evidence>
<feature type="chain" id="PRO_5013261899" evidence="2">
    <location>
        <begin position="23"/>
        <end position="202"/>
    </location>
</feature>
<keyword evidence="1" id="KW-1133">Transmembrane helix</keyword>
<dbReference type="AlphaFoldDB" id="A0A286GU88"/>
<dbReference type="EMBL" id="OCNH01000008">
    <property type="protein sequence ID" value="SOD98746.1"/>
    <property type="molecule type" value="Genomic_DNA"/>
</dbReference>
<gene>
    <name evidence="3" type="ORF">SAMN06269250_6213</name>
</gene>
<keyword evidence="1" id="KW-0472">Membrane</keyword>
<evidence type="ECO:0000256" key="1">
    <source>
        <dbReference type="SAM" id="Phobius"/>
    </source>
</evidence>
<protein>
    <submittedName>
        <fullName evidence="3">Uncharacterized protein</fullName>
    </submittedName>
</protein>
<keyword evidence="2" id="KW-0732">Signal</keyword>
<feature type="transmembrane region" description="Helical" evidence="1">
    <location>
        <begin position="184"/>
        <end position="201"/>
    </location>
</feature>
<feature type="transmembrane region" description="Helical" evidence="1">
    <location>
        <begin position="159"/>
        <end position="177"/>
    </location>
</feature>
<dbReference type="Proteomes" id="UP000219452">
    <property type="component" value="Unassembled WGS sequence"/>
</dbReference>
<name>A0A286GU88_9BACT</name>
<dbReference type="OrthoDB" id="959491at2"/>
<evidence type="ECO:0000313" key="3">
    <source>
        <dbReference type="EMBL" id="SOD98746.1"/>
    </source>
</evidence>
<feature type="signal peptide" evidence="2">
    <location>
        <begin position="1"/>
        <end position="22"/>
    </location>
</feature>
<keyword evidence="1" id="KW-0812">Transmembrane</keyword>
<sequence length="202" mass="21215">MRMFSKHIFTALLGAAIFSSCSRPVAYFQPSAREHFATSTSKAAPLATAEQATSAIESTTPTQPVVTPVEQVAQTNAALDQVDALVRNDSKLGADKTVQKRLNRVRTLLASTSATATPEVASAPKKMNLMERMMLKKMNKKISKQLAPANPDQTMSSRGTLAAGAVLVIIGLLLLVLTSGTASTIGLVAVLVGAVILLIGLL</sequence>
<organism evidence="3 4">
    <name type="scientific">Spirosoma fluviale</name>
    <dbReference type="NCBI Taxonomy" id="1597977"/>
    <lineage>
        <taxon>Bacteria</taxon>
        <taxon>Pseudomonadati</taxon>
        <taxon>Bacteroidota</taxon>
        <taxon>Cytophagia</taxon>
        <taxon>Cytophagales</taxon>
        <taxon>Cytophagaceae</taxon>
        <taxon>Spirosoma</taxon>
    </lineage>
</organism>
<accession>A0A286GU88</accession>
<keyword evidence="4" id="KW-1185">Reference proteome</keyword>
<evidence type="ECO:0000256" key="2">
    <source>
        <dbReference type="SAM" id="SignalP"/>
    </source>
</evidence>
<proteinExistence type="predicted"/>